<dbReference type="InterPro" id="IPR008334">
    <property type="entry name" value="5'-Nucleotdase_C"/>
</dbReference>
<evidence type="ECO:0000259" key="5">
    <source>
        <dbReference type="Pfam" id="PF00149"/>
    </source>
</evidence>
<dbReference type="Pfam" id="PF02872">
    <property type="entry name" value="5_nucleotid_C"/>
    <property type="match status" value="1"/>
</dbReference>
<dbReference type="SUPFAM" id="SSF56300">
    <property type="entry name" value="Metallo-dependent phosphatases"/>
    <property type="match status" value="1"/>
</dbReference>
<feature type="compositionally biased region" description="Basic and acidic residues" evidence="3">
    <location>
        <begin position="638"/>
        <end position="659"/>
    </location>
</feature>
<dbReference type="Gene3D" id="3.90.780.10">
    <property type="entry name" value="5'-Nucleotidase, C-terminal domain"/>
    <property type="match status" value="1"/>
</dbReference>
<evidence type="ECO:0000313" key="7">
    <source>
        <dbReference type="EMBL" id="PAJ70173.1"/>
    </source>
</evidence>
<feature type="region of interest" description="Disordered" evidence="3">
    <location>
        <begin position="635"/>
        <end position="673"/>
    </location>
</feature>
<dbReference type="InterPro" id="IPR029052">
    <property type="entry name" value="Metallo-depent_PP-like"/>
</dbReference>
<name>A0A269PDM1_9CORY</name>
<feature type="transmembrane region" description="Helical" evidence="4">
    <location>
        <begin position="680"/>
        <end position="702"/>
    </location>
</feature>
<evidence type="ECO:0000256" key="3">
    <source>
        <dbReference type="SAM" id="MobiDB-lite"/>
    </source>
</evidence>
<dbReference type="EMBL" id="NQMQ01000010">
    <property type="protein sequence ID" value="PAJ70173.1"/>
    <property type="molecule type" value="Genomic_DNA"/>
</dbReference>
<keyword evidence="1 2" id="KW-0732">Signal</keyword>
<feature type="domain" description="5'-Nucleotidase C-terminal" evidence="6">
    <location>
        <begin position="351"/>
        <end position="498"/>
    </location>
</feature>
<evidence type="ECO:0000313" key="8">
    <source>
        <dbReference type="Proteomes" id="UP000215771"/>
    </source>
</evidence>
<dbReference type="GO" id="GO:0008253">
    <property type="term" value="F:5'-nucleotidase activity"/>
    <property type="evidence" value="ECO:0007669"/>
    <property type="project" value="TreeGrafter"/>
</dbReference>
<protein>
    <submittedName>
        <fullName evidence="7">Bifunctional metallophosphatase/5'-nucleotidase</fullName>
    </submittedName>
</protein>
<comment type="similarity">
    <text evidence="2">Belongs to the 5'-nucleotidase family.</text>
</comment>
<dbReference type="GO" id="GO:0009166">
    <property type="term" value="P:nucleotide catabolic process"/>
    <property type="evidence" value="ECO:0007669"/>
    <property type="project" value="InterPro"/>
</dbReference>
<keyword evidence="2" id="KW-0378">Hydrolase</keyword>
<evidence type="ECO:0000256" key="1">
    <source>
        <dbReference type="ARBA" id="ARBA00022729"/>
    </source>
</evidence>
<dbReference type="InterPro" id="IPR004843">
    <property type="entry name" value="Calcineurin-like_PHP"/>
</dbReference>
<dbReference type="RefSeq" id="WP_095276307.1">
    <property type="nucleotide sequence ID" value="NZ_CP047655.1"/>
</dbReference>
<comment type="caution">
    <text evidence="7">The sequence shown here is derived from an EMBL/GenBank/DDBJ whole genome shotgun (WGS) entry which is preliminary data.</text>
</comment>
<reference evidence="7 8" key="1">
    <citation type="submission" date="2017-08" db="EMBL/GenBank/DDBJ databases">
        <authorList>
            <person name="de Groot N.N."/>
        </authorList>
    </citation>
    <scope>NUCLEOTIDE SEQUENCE [LARGE SCALE GENOMIC DNA]</scope>
    <source>
        <strain evidence="7 8">NBT06-6</strain>
    </source>
</reference>
<dbReference type="InterPro" id="IPR036907">
    <property type="entry name" value="5'-Nucleotdase_C_sf"/>
</dbReference>
<organism evidence="7 8">
    <name type="scientific">Corynebacterium hadale</name>
    <dbReference type="NCBI Taxonomy" id="2026255"/>
    <lineage>
        <taxon>Bacteria</taxon>
        <taxon>Bacillati</taxon>
        <taxon>Actinomycetota</taxon>
        <taxon>Actinomycetes</taxon>
        <taxon>Mycobacteriales</taxon>
        <taxon>Corynebacteriaceae</taxon>
        <taxon>Corynebacterium</taxon>
    </lineage>
</organism>
<feature type="signal peptide" evidence="2">
    <location>
        <begin position="1"/>
        <end position="28"/>
    </location>
</feature>
<dbReference type="PANTHER" id="PTHR11575">
    <property type="entry name" value="5'-NUCLEOTIDASE-RELATED"/>
    <property type="match status" value="1"/>
</dbReference>
<evidence type="ECO:0000256" key="2">
    <source>
        <dbReference type="RuleBase" id="RU362119"/>
    </source>
</evidence>
<dbReference type="PANTHER" id="PTHR11575:SF24">
    <property type="entry name" value="5'-NUCLEOTIDASE"/>
    <property type="match status" value="1"/>
</dbReference>
<keyword evidence="4" id="KW-1133">Transmembrane helix</keyword>
<feature type="chain" id="PRO_5011830619" evidence="2">
    <location>
        <begin position="29"/>
        <end position="713"/>
    </location>
</feature>
<dbReference type="GO" id="GO:0000166">
    <property type="term" value="F:nucleotide binding"/>
    <property type="evidence" value="ECO:0007669"/>
    <property type="project" value="UniProtKB-KW"/>
</dbReference>
<accession>A0A269PDM1</accession>
<dbReference type="Pfam" id="PF00149">
    <property type="entry name" value="Metallophos"/>
    <property type="match status" value="1"/>
</dbReference>
<dbReference type="GO" id="GO:0030288">
    <property type="term" value="C:outer membrane-bounded periplasmic space"/>
    <property type="evidence" value="ECO:0007669"/>
    <property type="project" value="TreeGrafter"/>
</dbReference>
<evidence type="ECO:0000256" key="4">
    <source>
        <dbReference type="SAM" id="Phobius"/>
    </source>
</evidence>
<feature type="domain" description="Calcineurin-like phosphoesterase" evidence="5">
    <location>
        <begin position="38"/>
        <end position="254"/>
    </location>
</feature>
<sequence>MFSFRRAGALIAATTSTALVVTAVPAFAADDEKVQISIANFTDFHGRLEANLSTDKETGELTPKKGDEMGAANIAGIINYLREKNANTIVTSSGDNQGGSAFVSAISDDKYTMDFVKAVGTAGSAAGNHEFDKGYKDLIDRINPGTGDIQLGANVFKEDGSRDLEASKIVEIDGVKVGLVGTTSNLTKSKSSPDNVAGLNFTDSSEQVNKEAKKLKDEKKADVVVALIHDPVETGAPKLDPEYVDFMFGGDSHVNVVNADAPVPNAQSWEYGKVVTDLDFTYNKTTGEIEAPAFEQYDAESLVTLDITPDAEVQKIVDEAKAEAGKLGEEVVANVQDTYLRGSNPGENTGSNRGTESTANNMLAESALYAMDKSLDEHIDLGIMNAGGVRADLEAGDVTYQEAFQVQPFGNDISVATLSGKAIKDALERQWQSKEDAEKSGRPRLDMGLSNNVAYTYNPEAEAGERITSVTIDGQPLEDDKDYRIAGSSFLFAGGDNFVNPDDVRDLLNVGYNDLQAFVDYLKSDEVGVRKGQKDVGVVLPEELKAGTTASIKLSSLNYSSEGEPMAKQATVTLGDATATADIDASTTKADNGLGEQGRATVDIAIPAEAAGEQTLSITTDAGTELTVPVTVAAADPKPTEEPKPSEEPKPTEQPKPTEEPAPGDGQGAQDGSTVNLGTIVSAVAGVLALLGLLAVVFAGPIDQVLGPIAKLS</sequence>
<dbReference type="PRINTS" id="PR01607">
    <property type="entry name" value="APYRASEFAMLY"/>
</dbReference>
<dbReference type="InterPro" id="IPR006179">
    <property type="entry name" value="5_nucleotidase/apyrase"/>
</dbReference>
<dbReference type="Gene3D" id="3.60.21.10">
    <property type="match status" value="1"/>
</dbReference>
<dbReference type="GO" id="GO:0008768">
    <property type="term" value="F:UDP-sugar diphosphatase activity"/>
    <property type="evidence" value="ECO:0007669"/>
    <property type="project" value="TreeGrafter"/>
</dbReference>
<keyword evidence="4" id="KW-0472">Membrane</keyword>
<proteinExistence type="inferred from homology"/>
<dbReference type="Proteomes" id="UP000215771">
    <property type="component" value="Unassembled WGS sequence"/>
</dbReference>
<gene>
    <name evidence="7" type="ORF">CIG21_04790</name>
</gene>
<keyword evidence="4" id="KW-0812">Transmembrane</keyword>
<keyword evidence="2" id="KW-0547">Nucleotide-binding</keyword>
<dbReference type="AlphaFoldDB" id="A0A269PDM1"/>
<evidence type="ECO:0000259" key="6">
    <source>
        <dbReference type="Pfam" id="PF02872"/>
    </source>
</evidence>
<dbReference type="SUPFAM" id="SSF55816">
    <property type="entry name" value="5'-nucleotidase (syn. UDP-sugar hydrolase), C-terminal domain"/>
    <property type="match status" value="1"/>
</dbReference>